<proteinExistence type="predicted"/>
<accession>A0ABX0P5N8</accession>
<feature type="transmembrane region" description="Helical" evidence="1">
    <location>
        <begin position="7"/>
        <end position="28"/>
    </location>
</feature>
<keyword evidence="3" id="KW-1185">Reference proteome</keyword>
<gene>
    <name evidence="2" type="ORF">HAV22_02635</name>
</gene>
<evidence type="ECO:0000256" key="1">
    <source>
        <dbReference type="SAM" id="Phobius"/>
    </source>
</evidence>
<name>A0ABX0P5N8_9BURK</name>
<keyword evidence="1" id="KW-0812">Transmembrane</keyword>
<keyword evidence="1" id="KW-1133">Transmembrane helix</keyword>
<protein>
    <submittedName>
        <fullName evidence="2">Uncharacterized protein</fullName>
    </submittedName>
</protein>
<feature type="transmembrane region" description="Helical" evidence="1">
    <location>
        <begin position="64"/>
        <end position="85"/>
    </location>
</feature>
<reference evidence="2 3" key="1">
    <citation type="submission" date="2020-03" db="EMBL/GenBank/DDBJ databases">
        <title>Genome sequence of strain Massilia sp. TW-1.</title>
        <authorList>
            <person name="Chaudhary D.K."/>
        </authorList>
    </citation>
    <scope>NUCLEOTIDE SEQUENCE [LARGE SCALE GENOMIC DNA]</scope>
    <source>
        <strain evidence="2 3">TW-1</strain>
    </source>
</reference>
<evidence type="ECO:0000313" key="2">
    <source>
        <dbReference type="EMBL" id="NIA52552.1"/>
    </source>
</evidence>
<evidence type="ECO:0000313" key="3">
    <source>
        <dbReference type="Proteomes" id="UP000716322"/>
    </source>
</evidence>
<comment type="caution">
    <text evidence="2">The sequence shown here is derived from an EMBL/GenBank/DDBJ whole genome shotgun (WGS) entry which is preliminary data.</text>
</comment>
<organism evidence="2 3">
    <name type="scientific">Telluria antibiotica</name>
    <dbReference type="NCBI Taxonomy" id="2717319"/>
    <lineage>
        <taxon>Bacteria</taxon>
        <taxon>Pseudomonadati</taxon>
        <taxon>Pseudomonadota</taxon>
        <taxon>Betaproteobacteria</taxon>
        <taxon>Burkholderiales</taxon>
        <taxon>Oxalobacteraceae</taxon>
        <taxon>Telluria group</taxon>
        <taxon>Telluria</taxon>
    </lineage>
</organism>
<keyword evidence="1" id="KW-0472">Membrane</keyword>
<sequence length="99" mass="10318">MRHVSKIVAVVTGKTVLGAVRYSLYVVLLLVGRVLVPIASLAVVGGIILFLFCLLFLRDRTPLLIGGACLAVGGVALQVVFHAALRAVAPKGVVIVSEV</sequence>
<dbReference type="EMBL" id="JAAQOM010000001">
    <property type="protein sequence ID" value="NIA52552.1"/>
    <property type="molecule type" value="Genomic_DNA"/>
</dbReference>
<dbReference type="Proteomes" id="UP000716322">
    <property type="component" value="Unassembled WGS sequence"/>
</dbReference>
<feature type="transmembrane region" description="Helical" evidence="1">
    <location>
        <begin position="34"/>
        <end position="57"/>
    </location>
</feature>
<dbReference type="RefSeq" id="WP_166856161.1">
    <property type="nucleotide sequence ID" value="NZ_JAAQOM010000001.1"/>
</dbReference>